<feature type="binding site" evidence="13">
    <location>
        <position position="312"/>
    </location>
    <ligand>
        <name>L-glutamine</name>
        <dbReference type="ChEBI" id="CHEBI:58359"/>
    </ligand>
</feature>
<dbReference type="Gene3D" id="3.40.50.880">
    <property type="match status" value="1"/>
</dbReference>
<feature type="active site" evidence="13">
    <location>
        <position position="351"/>
    </location>
</feature>
<feature type="domain" description="Carbamoyl-phosphate synthase small subunit N-terminal" evidence="14">
    <location>
        <begin position="3"/>
        <end position="133"/>
    </location>
</feature>
<feature type="region of interest" description="CPSase" evidence="13">
    <location>
        <begin position="1"/>
        <end position="182"/>
    </location>
</feature>
<evidence type="ECO:0000256" key="7">
    <source>
        <dbReference type="ARBA" id="ARBA00022741"/>
    </source>
</evidence>
<proteinExistence type="inferred from homology"/>
<keyword evidence="9 13" id="KW-0315">Glutamine amidotransferase</keyword>
<dbReference type="InterPro" id="IPR006274">
    <property type="entry name" value="CarbamoylP_synth_ssu"/>
</dbReference>
<evidence type="ECO:0000256" key="4">
    <source>
        <dbReference type="ARBA" id="ARBA00022571"/>
    </source>
</evidence>
<organism evidence="15 16">
    <name type="scientific">Plasticicumulans lactativorans</name>
    <dbReference type="NCBI Taxonomy" id="1133106"/>
    <lineage>
        <taxon>Bacteria</taxon>
        <taxon>Pseudomonadati</taxon>
        <taxon>Pseudomonadota</taxon>
        <taxon>Gammaproteobacteria</taxon>
        <taxon>Candidatus Competibacteraceae</taxon>
        <taxon>Plasticicumulans</taxon>
    </lineage>
</organism>
<dbReference type="GO" id="GO:0005524">
    <property type="term" value="F:ATP binding"/>
    <property type="evidence" value="ECO:0007669"/>
    <property type="project" value="UniProtKB-UniRule"/>
</dbReference>
<evidence type="ECO:0000256" key="1">
    <source>
        <dbReference type="ARBA" id="ARBA00004812"/>
    </source>
</evidence>
<dbReference type="InterPro" id="IPR050472">
    <property type="entry name" value="Anth_synth/Amidotransfase"/>
</dbReference>
<dbReference type="SUPFAM" id="SSF52317">
    <property type="entry name" value="Class I glutamine amidotransferase-like"/>
    <property type="match status" value="1"/>
</dbReference>
<dbReference type="Gene3D" id="3.50.30.20">
    <property type="entry name" value="Carbamoyl-phosphate synthase small subunit, N-terminal domain"/>
    <property type="match status" value="1"/>
</dbReference>
<dbReference type="NCBIfam" id="TIGR01368">
    <property type="entry name" value="CPSaseIIsmall"/>
    <property type="match status" value="1"/>
</dbReference>
<dbReference type="Proteomes" id="UP000295765">
    <property type="component" value="Unassembled WGS sequence"/>
</dbReference>
<dbReference type="PANTHER" id="PTHR43418">
    <property type="entry name" value="MULTIFUNCTIONAL TRYPTOPHAN BIOSYNTHESIS PROTEIN-RELATED"/>
    <property type="match status" value="1"/>
</dbReference>
<comment type="pathway">
    <text evidence="2 13">Amino-acid biosynthesis; L-arginine biosynthesis; carbamoyl phosphate from bicarbonate: step 1/1.</text>
</comment>
<evidence type="ECO:0000256" key="11">
    <source>
        <dbReference type="ARBA" id="ARBA00048816"/>
    </source>
</evidence>
<dbReference type="GO" id="GO:0004088">
    <property type="term" value="F:carbamoyl-phosphate synthase (glutamine-hydrolyzing) activity"/>
    <property type="evidence" value="ECO:0007669"/>
    <property type="project" value="UniProtKB-UniRule"/>
</dbReference>
<dbReference type="FunFam" id="3.50.30.20:FF:000001">
    <property type="entry name" value="Carbamoyl-phosphate synthase small chain"/>
    <property type="match status" value="1"/>
</dbReference>
<gene>
    <name evidence="13" type="primary">carA</name>
    <name evidence="15" type="ORF">EV699_10316</name>
</gene>
<comment type="catalytic activity">
    <reaction evidence="12 13">
        <text>L-glutamine + H2O = L-glutamate + NH4(+)</text>
        <dbReference type="Rhea" id="RHEA:15889"/>
        <dbReference type="ChEBI" id="CHEBI:15377"/>
        <dbReference type="ChEBI" id="CHEBI:28938"/>
        <dbReference type="ChEBI" id="CHEBI:29985"/>
        <dbReference type="ChEBI" id="CHEBI:58359"/>
    </reaction>
</comment>
<comment type="caution">
    <text evidence="15">The sequence shown here is derived from an EMBL/GenBank/DDBJ whole genome shotgun (WGS) entry which is preliminary data.</text>
</comment>
<feature type="binding site" evidence="13">
    <location>
        <position position="241"/>
    </location>
    <ligand>
        <name>L-glutamine</name>
        <dbReference type="ChEBI" id="CHEBI:58359"/>
    </ligand>
</feature>
<evidence type="ECO:0000256" key="12">
    <source>
        <dbReference type="ARBA" id="ARBA00049285"/>
    </source>
</evidence>
<dbReference type="HAMAP" id="MF_01209">
    <property type="entry name" value="CPSase_S_chain"/>
    <property type="match status" value="1"/>
</dbReference>
<evidence type="ECO:0000256" key="10">
    <source>
        <dbReference type="ARBA" id="ARBA00022975"/>
    </source>
</evidence>
<comment type="catalytic activity">
    <reaction evidence="11 13">
        <text>hydrogencarbonate + L-glutamine + 2 ATP + H2O = carbamoyl phosphate + L-glutamate + 2 ADP + phosphate + 2 H(+)</text>
        <dbReference type="Rhea" id="RHEA:18633"/>
        <dbReference type="ChEBI" id="CHEBI:15377"/>
        <dbReference type="ChEBI" id="CHEBI:15378"/>
        <dbReference type="ChEBI" id="CHEBI:17544"/>
        <dbReference type="ChEBI" id="CHEBI:29985"/>
        <dbReference type="ChEBI" id="CHEBI:30616"/>
        <dbReference type="ChEBI" id="CHEBI:43474"/>
        <dbReference type="ChEBI" id="CHEBI:58228"/>
        <dbReference type="ChEBI" id="CHEBI:58359"/>
        <dbReference type="ChEBI" id="CHEBI:456216"/>
        <dbReference type="EC" id="6.3.5.5"/>
    </reaction>
</comment>
<accession>A0A4R2LT59</accession>
<dbReference type="EMBL" id="SLWY01000003">
    <property type="protein sequence ID" value="TCO82972.1"/>
    <property type="molecule type" value="Genomic_DNA"/>
</dbReference>
<comment type="function">
    <text evidence="13">Small subunit of the glutamine-dependent carbamoyl phosphate synthetase (CPSase). CPSase catalyzes the formation of carbamoyl phosphate from the ammonia moiety of glutamine, carbonate, and phosphate donated by ATP, constituting the first step of 2 biosynthetic pathways, one leading to arginine and/or urea and the other to pyrimidine nucleotides. The small subunit (glutamine amidotransferase) binds and cleaves glutamine to supply the large subunit with the substrate ammonia.</text>
</comment>
<feature type="binding site" evidence="13">
    <location>
        <position position="47"/>
    </location>
    <ligand>
        <name>L-glutamine</name>
        <dbReference type="ChEBI" id="CHEBI:58359"/>
    </ligand>
</feature>
<dbReference type="CDD" id="cd01744">
    <property type="entry name" value="GATase1_CPSase"/>
    <property type="match status" value="1"/>
</dbReference>
<dbReference type="RefSeq" id="WP_132538585.1">
    <property type="nucleotide sequence ID" value="NZ_SLWY01000003.1"/>
</dbReference>
<dbReference type="GO" id="GO:0006541">
    <property type="term" value="P:glutamine metabolic process"/>
    <property type="evidence" value="ECO:0007669"/>
    <property type="project" value="InterPro"/>
</dbReference>
<dbReference type="SUPFAM" id="SSF52021">
    <property type="entry name" value="Carbamoyl phosphate synthetase, small subunit N-terminal domain"/>
    <property type="match status" value="1"/>
</dbReference>
<dbReference type="GO" id="GO:0004359">
    <property type="term" value="F:glutaminase activity"/>
    <property type="evidence" value="ECO:0007669"/>
    <property type="project" value="RHEA"/>
</dbReference>
<sequence>MRKPALLALEDGSLFWGESIGADGLTTGEVVFNTSITGYQEILTDPSYAHQIVTLTYPHIGNVGTNPGDEEAARIWAAGLVVRDCPRRASNWRSRQPLDAYLHARGVVAIADIDTRRLTRILREHGAQSGCIMAGDAVDEQAALAAARACVGLKGLDLAKVVSVTEPYEWGAGTWRLAGDDFAAPAHLPWHVVAYDFGVKRNILRMLVERGCRVTVVPAQTPARDVLACAPDGVFLSNGPGDPEPCDYAIRAIRELLEARVPIFGICLGHQLLGLASGARTVKMKFGHHGGNHPVQDLATGRVMISSQNHGFAVDESTLPPVLRTTHRSLFDGTLQGIERTDAPAFSFQGHPEASPGPHDVAPLFDRFIELLVAAHGAR</sequence>
<dbReference type="PROSITE" id="PS51273">
    <property type="entry name" value="GATASE_TYPE_1"/>
    <property type="match status" value="1"/>
</dbReference>
<feature type="active site" evidence="13">
    <location>
        <position position="353"/>
    </location>
</feature>
<protein>
    <recommendedName>
        <fullName evidence="13">Carbamoyl phosphate synthase small chain</fullName>
        <ecNumber evidence="13">6.3.5.5</ecNumber>
    </recommendedName>
    <alternativeName>
        <fullName evidence="13">Carbamoyl phosphate synthetase glutamine chain</fullName>
    </alternativeName>
</protein>
<feature type="binding site" evidence="13">
    <location>
        <position position="239"/>
    </location>
    <ligand>
        <name>L-glutamine</name>
        <dbReference type="ChEBI" id="CHEBI:58359"/>
    </ligand>
</feature>
<dbReference type="SMART" id="SM01097">
    <property type="entry name" value="CPSase_sm_chain"/>
    <property type="match status" value="1"/>
</dbReference>
<evidence type="ECO:0000256" key="13">
    <source>
        <dbReference type="HAMAP-Rule" id="MF_01209"/>
    </source>
</evidence>
<feature type="binding site" evidence="13">
    <location>
        <position position="271"/>
    </location>
    <ligand>
        <name>L-glutamine</name>
        <dbReference type="ChEBI" id="CHEBI:58359"/>
    </ligand>
</feature>
<evidence type="ECO:0000313" key="15">
    <source>
        <dbReference type="EMBL" id="TCO82972.1"/>
    </source>
</evidence>
<evidence type="ECO:0000256" key="2">
    <source>
        <dbReference type="ARBA" id="ARBA00005077"/>
    </source>
</evidence>
<keyword evidence="7 13" id="KW-0547">Nucleotide-binding</keyword>
<evidence type="ECO:0000256" key="3">
    <source>
        <dbReference type="ARBA" id="ARBA00007800"/>
    </source>
</evidence>
<dbReference type="OrthoDB" id="9804328at2"/>
<evidence type="ECO:0000256" key="6">
    <source>
        <dbReference type="ARBA" id="ARBA00022605"/>
    </source>
</evidence>
<dbReference type="GO" id="GO:0044205">
    <property type="term" value="P:'de novo' UMP biosynthetic process"/>
    <property type="evidence" value="ECO:0007669"/>
    <property type="project" value="UniProtKB-UniRule"/>
</dbReference>
<dbReference type="PRINTS" id="PR00096">
    <property type="entry name" value="GATASE"/>
</dbReference>
<keyword evidence="4 13" id="KW-0055">Arginine biosynthesis</keyword>
<dbReference type="InterPro" id="IPR029062">
    <property type="entry name" value="Class_I_gatase-like"/>
</dbReference>
<name>A0A4R2LT59_9GAMM</name>
<dbReference type="UniPathway" id="UPA00070">
    <property type="reaction ID" value="UER00115"/>
</dbReference>
<dbReference type="UniPathway" id="UPA00068">
    <property type="reaction ID" value="UER00171"/>
</dbReference>
<evidence type="ECO:0000259" key="14">
    <source>
        <dbReference type="SMART" id="SM01097"/>
    </source>
</evidence>
<dbReference type="InterPro" id="IPR035686">
    <property type="entry name" value="CPSase_GATase1"/>
</dbReference>
<keyword evidence="6 13" id="KW-0028">Amino-acid biosynthesis</keyword>
<dbReference type="EC" id="6.3.5.5" evidence="13"/>
<dbReference type="NCBIfam" id="NF009475">
    <property type="entry name" value="PRK12838.1"/>
    <property type="match status" value="1"/>
</dbReference>
<feature type="active site" description="Nucleophile" evidence="13">
    <location>
        <position position="267"/>
    </location>
</feature>
<dbReference type="PRINTS" id="PR00099">
    <property type="entry name" value="CPSGATASE"/>
</dbReference>
<dbReference type="InterPro" id="IPR002474">
    <property type="entry name" value="CarbamoylP_synth_ssu_N"/>
</dbReference>
<dbReference type="PANTHER" id="PTHR43418:SF7">
    <property type="entry name" value="CARBAMOYL-PHOSPHATE SYNTHASE SMALL CHAIN"/>
    <property type="match status" value="1"/>
</dbReference>
<feature type="binding site" evidence="13">
    <location>
        <position position="268"/>
    </location>
    <ligand>
        <name>L-glutamine</name>
        <dbReference type="ChEBI" id="CHEBI:58359"/>
    </ligand>
</feature>
<reference evidence="15 16" key="1">
    <citation type="submission" date="2019-03" db="EMBL/GenBank/DDBJ databases">
        <title>Genomic Encyclopedia of Type Strains, Phase IV (KMG-IV): sequencing the most valuable type-strain genomes for metagenomic binning, comparative biology and taxonomic classification.</title>
        <authorList>
            <person name="Goeker M."/>
        </authorList>
    </citation>
    <scope>NUCLEOTIDE SEQUENCE [LARGE SCALE GENOMIC DNA]</scope>
    <source>
        <strain evidence="15 16">DSM 25287</strain>
    </source>
</reference>
<keyword evidence="5 13" id="KW-0436">Ligase</keyword>
<keyword evidence="16" id="KW-1185">Reference proteome</keyword>
<dbReference type="PRINTS" id="PR00097">
    <property type="entry name" value="ANTSNTHASEII"/>
</dbReference>
<evidence type="ECO:0000256" key="9">
    <source>
        <dbReference type="ARBA" id="ARBA00022962"/>
    </source>
</evidence>
<dbReference type="Pfam" id="PF00117">
    <property type="entry name" value="GATase"/>
    <property type="match status" value="1"/>
</dbReference>
<comment type="similarity">
    <text evidence="3 13">Belongs to the CarA family.</text>
</comment>
<evidence type="ECO:0000313" key="16">
    <source>
        <dbReference type="Proteomes" id="UP000295765"/>
    </source>
</evidence>
<comment type="subunit">
    <text evidence="13">Composed of two chains; the small (or glutamine) chain promotes the hydrolysis of glutamine to ammonia, which is used by the large (or ammonia) chain to synthesize carbamoyl phosphate. Tetramer of heterodimers (alpha,beta)4.</text>
</comment>
<keyword evidence="10 13" id="KW-0665">Pyrimidine biosynthesis</keyword>
<keyword evidence="8 13" id="KW-0067">ATP-binding</keyword>
<dbReference type="FunFam" id="3.40.50.880:FF:000011">
    <property type="entry name" value="Carbamoyl-phosphate synthase small chain"/>
    <property type="match status" value="1"/>
</dbReference>
<comment type="pathway">
    <text evidence="1 13">Pyrimidine metabolism; UMP biosynthesis via de novo pathway; (S)-dihydroorotate from bicarbonate: step 1/3.</text>
</comment>
<feature type="binding site" evidence="13">
    <location>
        <position position="311"/>
    </location>
    <ligand>
        <name>L-glutamine</name>
        <dbReference type="ChEBI" id="CHEBI:58359"/>
    </ligand>
</feature>
<evidence type="ECO:0000256" key="8">
    <source>
        <dbReference type="ARBA" id="ARBA00022840"/>
    </source>
</evidence>
<dbReference type="GO" id="GO:0006207">
    <property type="term" value="P:'de novo' pyrimidine nucleobase biosynthetic process"/>
    <property type="evidence" value="ECO:0007669"/>
    <property type="project" value="InterPro"/>
</dbReference>
<evidence type="ECO:0000256" key="5">
    <source>
        <dbReference type="ARBA" id="ARBA00022598"/>
    </source>
</evidence>
<dbReference type="InterPro" id="IPR036480">
    <property type="entry name" value="CarbP_synth_ssu_N_sf"/>
</dbReference>
<dbReference type="InterPro" id="IPR017926">
    <property type="entry name" value="GATASE"/>
</dbReference>
<dbReference type="GO" id="GO:0006526">
    <property type="term" value="P:L-arginine biosynthetic process"/>
    <property type="evidence" value="ECO:0007669"/>
    <property type="project" value="UniProtKB-UniRule"/>
</dbReference>
<dbReference type="AlphaFoldDB" id="A0A4R2LT59"/>
<feature type="binding site" evidence="13">
    <location>
        <position position="309"/>
    </location>
    <ligand>
        <name>L-glutamine</name>
        <dbReference type="ChEBI" id="CHEBI:58359"/>
    </ligand>
</feature>
<dbReference type="Pfam" id="PF00988">
    <property type="entry name" value="CPSase_sm_chain"/>
    <property type="match status" value="1"/>
</dbReference>